<dbReference type="EMBL" id="CSWP01000005">
    <property type="protein sequence ID" value="CPV57318.1"/>
    <property type="molecule type" value="Genomic_DNA"/>
</dbReference>
<evidence type="ECO:0000256" key="4">
    <source>
        <dbReference type="HAMAP-Rule" id="MF_00128"/>
    </source>
</evidence>
<dbReference type="InterPro" id="IPR020852">
    <property type="entry name" value="RNR_Ib_NrdI_bac"/>
</dbReference>
<dbReference type="PIRSF" id="PIRSF005087">
    <property type="entry name" value="NrdI"/>
    <property type="match status" value="1"/>
</dbReference>
<dbReference type="PATRIC" id="fig|36809.44.peg.3288"/>
<dbReference type="RefSeq" id="WP_005056600.1">
    <property type="nucleotide sequence ID" value="NZ_CM125927.1"/>
</dbReference>
<sequence length="156" mass="17358">MAHLVYFSSVSENTHRFVQKLARASEARGEGPCPAIRIPLRGDIEVDTPYVLIVPTYGGGHPVPGKAGGYVPKQVVKFLNNENNRSLIRGVIAAGNTNFGAEYCYAGKVISAKCDVPYLYRFELMGTAEDVEQVLDGLDEFWKDTPWRQPRQLQNQ</sequence>
<dbReference type="EMBL" id="QXBN01000029">
    <property type="protein sequence ID" value="RIT29876.1"/>
    <property type="molecule type" value="Genomic_DNA"/>
</dbReference>
<reference evidence="5 8" key="2">
    <citation type="submission" date="2015-03" db="EMBL/GenBank/DDBJ databases">
        <authorList>
            <consortium name="Pathogen Informatics"/>
            <person name="Murphy D."/>
        </authorList>
    </citation>
    <scope>NUCLEOTIDE SEQUENCE [LARGE SCALE GENOMIC DNA]</scope>
    <source>
        <strain evidence="5 8">PAP036</strain>
    </source>
</reference>
<evidence type="ECO:0000313" key="5">
    <source>
        <dbReference type="EMBL" id="CPT69103.1"/>
    </source>
</evidence>
<evidence type="ECO:0000313" key="8">
    <source>
        <dbReference type="Proteomes" id="UP000038487"/>
    </source>
</evidence>
<dbReference type="OMA" id="GLADFWK"/>
<organism evidence="5 8">
    <name type="scientific">Mycobacteroides abscessus</name>
    <dbReference type="NCBI Taxonomy" id="36809"/>
    <lineage>
        <taxon>Bacteria</taxon>
        <taxon>Bacillati</taxon>
        <taxon>Actinomycetota</taxon>
        <taxon>Actinomycetes</taxon>
        <taxon>Mycobacteriales</taxon>
        <taxon>Mycobacteriaceae</taxon>
        <taxon>Mycobacteroides</taxon>
    </lineage>
</organism>
<dbReference type="InterPro" id="IPR029039">
    <property type="entry name" value="Flavoprotein-like_sf"/>
</dbReference>
<evidence type="ECO:0000256" key="2">
    <source>
        <dbReference type="ARBA" id="ARBA00009942"/>
    </source>
</evidence>
<evidence type="ECO:0000256" key="3">
    <source>
        <dbReference type="ARBA" id="ARBA00020129"/>
    </source>
</evidence>
<dbReference type="NCBIfam" id="TIGR00333">
    <property type="entry name" value="nrdI"/>
    <property type="match status" value="1"/>
</dbReference>
<comment type="similarity">
    <text evidence="2 4">Belongs to the NrdI family.</text>
</comment>
<dbReference type="GO" id="GO:0010181">
    <property type="term" value="F:FMN binding"/>
    <property type="evidence" value="ECO:0007669"/>
    <property type="project" value="InterPro"/>
</dbReference>
<evidence type="ECO:0000256" key="1">
    <source>
        <dbReference type="ARBA" id="ARBA00003999"/>
    </source>
</evidence>
<dbReference type="GeneID" id="93380351"/>
<dbReference type="PANTHER" id="PTHR37297:SF1">
    <property type="entry name" value="PROTEIN NRDI"/>
    <property type="match status" value="1"/>
</dbReference>
<dbReference type="EMBL" id="CSUW01000018">
    <property type="protein sequence ID" value="CPT69103.1"/>
    <property type="molecule type" value="Genomic_DNA"/>
</dbReference>
<dbReference type="SMR" id="A0A0S1T4R4"/>
<dbReference type="Proteomes" id="UP000284557">
    <property type="component" value="Unassembled WGS sequence"/>
</dbReference>
<accession>A0A0S1T4R4</accession>
<name>A0A0S1T4R4_9MYCO</name>
<evidence type="ECO:0000313" key="6">
    <source>
        <dbReference type="EMBL" id="CPV57318.1"/>
    </source>
</evidence>
<dbReference type="PANTHER" id="PTHR37297">
    <property type="entry name" value="PROTEIN NRDI"/>
    <property type="match status" value="1"/>
</dbReference>
<dbReference type="HAMAP" id="MF_00128">
    <property type="entry name" value="NrdI"/>
    <property type="match status" value="1"/>
</dbReference>
<reference evidence="6 9" key="1">
    <citation type="submission" date="2015-03" db="EMBL/GenBank/DDBJ databases">
        <authorList>
            <person name="Murphy D."/>
        </authorList>
    </citation>
    <scope>NUCLEOTIDE SEQUENCE [LARGE SCALE GENOMIC DNA]</scope>
    <source>
        <strain evidence="6 9">PAP088</strain>
    </source>
</reference>
<reference evidence="7 10" key="3">
    <citation type="submission" date="2018-08" db="EMBL/GenBank/DDBJ databases">
        <title>Linezolid Resistance in Mycobacterium abscessus: MIC Distribution and Comprehensive Investigation of Resistance Mechanisms.</title>
        <authorList>
            <person name="Ye M."/>
            <person name="Xu L."/>
            <person name="Zou Y."/>
            <person name="Li B."/>
            <person name="Guo Q."/>
            <person name="Zhang Y."/>
            <person name="Zhan M."/>
            <person name="Xu B."/>
            <person name="Yu F."/>
            <person name="Zhang Z."/>
            <person name="Chu H."/>
        </authorList>
    </citation>
    <scope>NUCLEOTIDE SEQUENCE [LARGE SCALE GENOMIC DNA]</scope>
    <source>
        <strain evidence="7 10">G143</strain>
    </source>
</reference>
<dbReference type="InterPro" id="IPR004465">
    <property type="entry name" value="RNR_NrdI"/>
</dbReference>
<comment type="function">
    <text evidence="1 4">Probably involved in ribonucleotide reductase function.</text>
</comment>
<dbReference type="SUPFAM" id="SSF52218">
    <property type="entry name" value="Flavoproteins"/>
    <property type="match status" value="1"/>
</dbReference>
<dbReference type="Proteomes" id="UP000038487">
    <property type="component" value="Unassembled WGS sequence"/>
</dbReference>
<evidence type="ECO:0000313" key="9">
    <source>
        <dbReference type="Proteomes" id="UP000045782"/>
    </source>
</evidence>
<dbReference type="Gene3D" id="3.40.50.360">
    <property type="match status" value="1"/>
</dbReference>
<dbReference type="AlphaFoldDB" id="A0A0S1T4R4"/>
<protein>
    <recommendedName>
        <fullName evidence="3 4">Protein NrdI</fullName>
    </recommendedName>
</protein>
<dbReference type="Pfam" id="PF07972">
    <property type="entry name" value="Flavodoxin_NdrI"/>
    <property type="match status" value="1"/>
</dbReference>
<proteinExistence type="inferred from homology"/>
<evidence type="ECO:0000313" key="10">
    <source>
        <dbReference type="Proteomes" id="UP000284557"/>
    </source>
</evidence>
<dbReference type="Proteomes" id="UP000045782">
    <property type="component" value="Unassembled WGS sequence"/>
</dbReference>
<gene>
    <name evidence="4 5" type="primary">nrdI</name>
    <name evidence="7" type="ORF">D2E76_24780</name>
    <name evidence="5" type="ORF">ERS075527_05291</name>
    <name evidence="6" type="ORF">ERS075579_02909</name>
</gene>
<evidence type="ECO:0000313" key="7">
    <source>
        <dbReference type="EMBL" id="RIT29876.1"/>
    </source>
</evidence>